<dbReference type="PANTHER" id="PTHR45799:SF2">
    <property type="entry name" value="RETICULON-LIKE PROTEIN"/>
    <property type="match status" value="1"/>
</dbReference>
<evidence type="ECO:0000259" key="7">
    <source>
        <dbReference type="PROSITE" id="PS50845"/>
    </source>
</evidence>
<evidence type="ECO:0000256" key="1">
    <source>
        <dbReference type="ARBA" id="ARBA00004477"/>
    </source>
</evidence>
<keyword evidence="2 6" id="KW-0812">Transmembrane</keyword>
<evidence type="ECO:0000256" key="2">
    <source>
        <dbReference type="ARBA" id="ARBA00022692"/>
    </source>
</evidence>
<dbReference type="InterPro" id="IPR046964">
    <property type="entry name" value="RTN1-4"/>
</dbReference>
<keyword evidence="9" id="KW-1185">Reference proteome</keyword>
<sequence>MNYQIHAQQNLAESCFWSWPDGAIGRLLLWRNWQSTGIVFCLIIILLLDITVNSIISVVSVLGVLGLLLSLGYCSYVWTIRKLNKSSNEEHPMRRYMEMDLSISEQTAECLARLLVQQLNPIIQSLRALFLVEDLVDTLKLLLLFCVLNILGDYVTGMNLLLIGFVLLFTLPKLYDCNKSFFNLQLQQLLLYKRLLMGDSVNPADNEQPLNQTYCQFNAAAYNETGEQDEYSSDCAWPIEQQQLLLQQDTPSEGYHQSHPHQHFKQL</sequence>
<evidence type="ECO:0000256" key="4">
    <source>
        <dbReference type="ARBA" id="ARBA00022989"/>
    </source>
</evidence>
<dbReference type="EMBL" id="CP012525">
    <property type="protein sequence ID" value="ALC44007.1"/>
    <property type="molecule type" value="Genomic_DNA"/>
</dbReference>
<proteinExistence type="predicted"/>
<dbReference type="PANTHER" id="PTHR45799">
    <property type="entry name" value="RETICULON-LIKE PROTEIN"/>
    <property type="match status" value="1"/>
</dbReference>
<dbReference type="OMA" id="CRDCEHQ"/>
<dbReference type="GO" id="GO:0030424">
    <property type="term" value="C:axon"/>
    <property type="evidence" value="ECO:0007669"/>
    <property type="project" value="TreeGrafter"/>
</dbReference>
<feature type="transmembrane region" description="Helical" evidence="6">
    <location>
        <begin position="141"/>
        <end position="171"/>
    </location>
</feature>
<dbReference type="Proteomes" id="UP000494163">
    <property type="component" value="Chromosome 3L"/>
</dbReference>
<dbReference type="Pfam" id="PF02453">
    <property type="entry name" value="Reticulon"/>
    <property type="match status" value="1"/>
</dbReference>
<dbReference type="OrthoDB" id="567788at2759"/>
<accession>A0A0M4EZY3</accession>
<dbReference type="Gene3D" id="1.20.5.2480">
    <property type="match status" value="1"/>
</dbReference>
<evidence type="ECO:0000256" key="5">
    <source>
        <dbReference type="ARBA" id="ARBA00023136"/>
    </source>
</evidence>
<evidence type="ECO:0000256" key="6">
    <source>
        <dbReference type="RuleBase" id="RU363132"/>
    </source>
</evidence>
<dbReference type="PROSITE" id="PS50845">
    <property type="entry name" value="RETICULON"/>
    <property type="match status" value="1"/>
</dbReference>
<evidence type="ECO:0000256" key="3">
    <source>
        <dbReference type="ARBA" id="ARBA00022824"/>
    </source>
</evidence>
<keyword evidence="4 6" id="KW-1133">Transmembrane helix</keyword>
<dbReference type="InterPro" id="IPR003388">
    <property type="entry name" value="Reticulon"/>
</dbReference>
<feature type="transmembrane region" description="Helical" evidence="6">
    <location>
        <begin position="55"/>
        <end position="78"/>
    </location>
</feature>
<feature type="domain" description="Reticulon" evidence="7">
    <location>
        <begin position="24"/>
        <end position="180"/>
    </location>
</feature>
<evidence type="ECO:0000313" key="8">
    <source>
        <dbReference type="EMBL" id="ALC44007.1"/>
    </source>
</evidence>
<organism evidence="8 9">
    <name type="scientific">Drosophila busckii</name>
    <name type="common">Fruit fly</name>
    <dbReference type="NCBI Taxonomy" id="30019"/>
    <lineage>
        <taxon>Eukaryota</taxon>
        <taxon>Metazoa</taxon>
        <taxon>Ecdysozoa</taxon>
        <taxon>Arthropoda</taxon>
        <taxon>Hexapoda</taxon>
        <taxon>Insecta</taxon>
        <taxon>Pterygota</taxon>
        <taxon>Neoptera</taxon>
        <taxon>Endopterygota</taxon>
        <taxon>Diptera</taxon>
        <taxon>Brachycera</taxon>
        <taxon>Muscomorpha</taxon>
        <taxon>Ephydroidea</taxon>
        <taxon>Drosophilidae</taxon>
        <taxon>Drosophila</taxon>
    </lineage>
</organism>
<gene>
    <name evidence="8" type="ORF">Dbus_chr3Lg1173</name>
</gene>
<protein>
    <recommendedName>
        <fullName evidence="6">Reticulon-like protein</fullName>
    </recommendedName>
</protein>
<dbReference type="STRING" id="30019.A0A0M4EZY3"/>
<reference evidence="8 9" key="1">
    <citation type="submission" date="2015-08" db="EMBL/GenBank/DDBJ databases">
        <title>Ancestral chromatin configuration constrains chromatin evolution on differentiating sex chromosomes in Drosophila.</title>
        <authorList>
            <person name="Zhou Q."/>
            <person name="Bachtrog D."/>
        </authorList>
    </citation>
    <scope>NUCLEOTIDE SEQUENCE [LARGE SCALE GENOMIC DNA]</scope>
    <source>
        <tissue evidence="8">Whole larvae</tissue>
    </source>
</reference>
<comment type="subcellular location">
    <subcellularLocation>
        <location evidence="1 6">Endoplasmic reticulum membrane</location>
        <topology evidence="1 6">Multi-pass membrane protein</topology>
    </subcellularLocation>
</comment>
<keyword evidence="3 6" id="KW-0256">Endoplasmic reticulum</keyword>
<dbReference type="GO" id="GO:0005789">
    <property type="term" value="C:endoplasmic reticulum membrane"/>
    <property type="evidence" value="ECO:0007669"/>
    <property type="project" value="UniProtKB-SubCell"/>
</dbReference>
<feature type="transmembrane region" description="Helical" evidence="6">
    <location>
        <begin position="28"/>
        <end position="48"/>
    </location>
</feature>
<dbReference type="AlphaFoldDB" id="A0A0M4EZY3"/>
<keyword evidence="5 6" id="KW-0472">Membrane</keyword>
<name>A0A0M4EZY3_DROBS</name>
<evidence type="ECO:0000313" key="9">
    <source>
        <dbReference type="Proteomes" id="UP000494163"/>
    </source>
</evidence>